<feature type="domain" description="SAM" evidence="8">
    <location>
        <begin position="250"/>
        <end position="315"/>
    </location>
</feature>
<dbReference type="Pfam" id="PF00097">
    <property type="entry name" value="zf-C3HC4"/>
    <property type="match status" value="1"/>
</dbReference>
<feature type="domain" description="RING-type" evidence="7">
    <location>
        <begin position="109"/>
        <end position="149"/>
    </location>
</feature>
<keyword evidence="1" id="KW-0479">Metal-binding</keyword>
<proteinExistence type="predicted"/>
<evidence type="ECO:0000313" key="9">
    <source>
        <dbReference type="Proteomes" id="UP000694888"/>
    </source>
</evidence>
<name>A0ABM0JWV4_APLCA</name>
<evidence type="ECO:0000256" key="4">
    <source>
        <dbReference type="PROSITE-ProRule" id="PRU00175"/>
    </source>
</evidence>
<keyword evidence="6" id="KW-0812">Transmembrane</keyword>
<dbReference type="SUPFAM" id="SSF47769">
    <property type="entry name" value="SAM/Pointed domain"/>
    <property type="match status" value="1"/>
</dbReference>
<evidence type="ECO:0000313" key="10">
    <source>
        <dbReference type="RefSeq" id="XP_005103431.1"/>
    </source>
</evidence>
<feature type="region of interest" description="Disordered" evidence="5">
    <location>
        <begin position="1"/>
        <end position="96"/>
    </location>
</feature>
<dbReference type="Proteomes" id="UP000694888">
    <property type="component" value="Unplaced"/>
</dbReference>
<protein>
    <submittedName>
        <fullName evidence="10">Bifunctional apoptosis regulator</fullName>
    </submittedName>
</protein>
<keyword evidence="6" id="KW-1133">Transmembrane helix</keyword>
<gene>
    <name evidence="10" type="primary">LOC101853634</name>
</gene>
<evidence type="ECO:0000256" key="5">
    <source>
        <dbReference type="SAM" id="MobiDB-lite"/>
    </source>
</evidence>
<keyword evidence="6" id="KW-0472">Membrane</keyword>
<evidence type="ECO:0000256" key="6">
    <source>
        <dbReference type="SAM" id="Phobius"/>
    </source>
</evidence>
<feature type="transmembrane region" description="Helical" evidence="6">
    <location>
        <begin position="469"/>
        <end position="494"/>
    </location>
</feature>
<dbReference type="PANTHER" id="PTHR15898:SF13">
    <property type="entry name" value="BIFUNCTIONAL APOPTOSIS REGULATOR"/>
    <property type="match status" value="1"/>
</dbReference>
<reference evidence="10" key="1">
    <citation type="submission" date="2025-08" db="UniProtKB">
        <authorList>
            <consortium name="RefSeq"/>
        </authorList>
    </citation>
    <scope>IDENTIFICATION</scope>
</reference>
<organism evidence="9 10">
    <name type="scientific">Aplysia californica</name>
    <name type="common">California sea hare</name>
    <dbReference type="NCBI Taxonomy" id="6500"/>
    <lineage>
        <taxon>Eukaryota</taxon>
        <taxon>Metazoa</taxon>
        <taxon>Spiralia</taxon>
        <taxon>Lophotrochozoa</taxon>
        <taxon>Mollusca</taxon>
        <taxon>Gastropoda</taxon>
        <taxon>Heterobranchia</taxon>
        <taxon>Euthyneura</taxon>
        <taxon>Tectipleura</taxon>
        <taxon>Aplysiida</taxon>
        <taxon>Aplysioidea</taxon>
        <taxon>Aplysiidae</taxon>
        <taxon>Aplysia</taxon>
    </lineage>
</organism>
<dbReference type="InterPro" id="IPR013761">
    <property type="entry name" value="SAM/pointed_sf"/>
</dbReference>
<evidence type="ECO:0000256" key="1">
    <source>
        <dbReference type="ARBA" id="ARBA00022723"/>
    </source>
</evidence>
<dbReference type="SMART" id="SM00184">
    <property type="entry name" value="RING"/>
    <property type="match status" value="1"/>
</dbReference>
<dbReference type="SUPFAM" id="SSF57850">
    <property type="entry name" value="RING/U-box"/>
    <property type="match status" value="1"/>
</dbReference>
<dbReference type="InterPro" id="IPR018957">
    <property type="entry name" value="Znf_C3HC4_RING-type"/>
</dbReference>
<dbReference type="SMART" id="SM00454">
    <property type="entry name" value="SAM"/>
    <property type="match status" value="1"/>
</dbReference>
<evidence type="ECO:0000259" key="8">
    <source>
        <dbReference type="PROSITE" id="PS50105"/>
    </source>
</evidence>
<dbReference type="PANTHER" id="PTHR15898">
    <property type="entry name" value="BIFUNCTIONAL APOPTOSIS REGULATOR"/>
    <property type="match status" value="1"/>
</dbReference>
<keyword evidence="3" id="KW-0862">Zinc</keyword>
<accession>A0ABM0JWV4</accession>
<keyword evidence="2 4" id="KW-0863">Zinc-finger</keyword>
<evidence type="ECO:0000256" key="3">
    <source>
        <dbReference type="ARBA" id="ARBA00022833"/>
    </source>
</evidence>
<keyword evidence="9" id="KW-1185">Reference proteome</keyword>
<dbReference type="Pfam" id="PF00536">
    <property type="entry name" value="SAM_1"/>
    <property type="match status" value="1"/>
</dbReference>
<feature type="transmembrane region" description="Helical" evidence="6">
    <location>
        <begin position="425"/>
        <end position="448"/>
    </location>
</feature>
<sequence length="514" mass="58653">MEPAAAYSQTGADDFTEDGDENRQEEEPSNSSCGGQEEDGAAAVTECRQSKGEDSSLMANGHSVEENRTDKETLSGETEENSSAPSTELRHREKTDSKFDADLENEFACPVCLRIVIQPTTLNCGHTSCRVCLARWYFNSKKKECPLCRKRYQGHPMINRQIKNLLESVFPDKIKEREQELEDDKDDLDVVKKYDFELSSHKSSPQKFSDITSFCSGIIVAMCAFVVVYLAWYWQTSDANLLVKKPVQMWKPKDVATWIGELGWAKVYAGAVTERQIDGTMLLSLDEETLSGLLNMTDSTHQKALIFAIRLLQDQGVKMPASLWEYKAIYPGRCLFLVYSMKDFPRTSLLYLWLYFHDEMFMPFLRATSCSTDLSLPANSTEDGVLVPPEVTTAEWVSFLFYTLVLPEWLVATFTFQMFDQHLFTPLFVLATAFLYTVLEILNWLLFFKEEGSSIFPIIKLYLKQLMSAFMFMVVWPVVPSLVCDALFYGALYISPVHASMEVYNKFRALNELR</sequence>
<feature type="compositionally biased region" description="Basic and acidic residues" evidence="5">
    <location>
        <begin position="63"/>
        <end position="74"/>
    </location>
</feature>
<dbReference type="Gene3D" id="3.30.40.10">
    <property type="entry name" value="Zinc/RING finger domain, C3HC4 (zinc finger)"/>
    <property type="match status" value="1"/>
</dbReference>
<dbReference type="Gene3D" id="1.10.150.50">
    <property type="entry name" value="Transcription Factor, Ets-1"/>
    <property type="match status" value="1"/>
</dbReference>
<dbReference type="RefSeq" id="XP_005103431.1">
    <property type="nucleotide sequence ID" value="XM_005103374.3"/>
</dbReference>
<dbReference type="PROSITE" id="PS50089">
    <property type="entry name" value="ZF_RING_2"/>
    <property type="match status" value="1"/>
</dbReference>
<dbReference type="InterPro" id="IPR013083">
    <property type="entry name" value="Znf_RING/FYVE/PHD"/>
</dbReference>
<dbReference type="PROSITE" id="PS50105">
    <property type="entry name" value="SAM_DOMAIN"/>
    <property type="match status" value="1"/>
</dbReference>
<feature type="transmembrane region" description="Helical" evidence="6">
    <location>
        <begin position="211"/>
        <end position="234"/>
    </location>
</feature>
<feature type="transmembrane region" description="Helical" evidence="6">
    <location>
        <begin position="399"/>
        <end position="419"/>
    </location>
</feature>
<dbReference type="InterPro" id="IPR001660">
    <property type="entry name" value="SAM"/>
</dbReference>
<evidence type="ECO:0000256" key="2">
    <source>
        <dbReference type="ARBA" id="ARBA00022771"/>
    </source>
</evidence>
<evidence type="ECO:0000259" key="7">
    <source>
        <dbReference type="PROSITE" id="PS50089"/>
    </source>
</evidence>
<dbReference type="InterPro" id="IPR001841">
    <property type="entry name" value="Znf_RING"/>
</dbReference>
<dbReference type="GeneID" id="101853634"/>